<keyword evidence="9" id="KW-0325">Glycoprotein</keyword>
<keyword evidence="10" id="KW-0628">Postsynaptic cell membrane</keyword>
<dbReference type="EMBL" id="JANIIK010000046">
    <property type="protein sequence ID" value="KAJ3601838.1"/>
    <property type="molecule type" value="Genomic_DNA"/>
</dbReference>
<dbReference type="PANTHER" id="PTHR23291">
    <property type="entry name" value="BAX INHIBITOR-RELATED"/>
    <property type="match status" value="1"/>
</dbReference>
<feature type="transmembrane region" description="Helical" evidence="16">
    <location>
        <begin position="73"/>
        <end position="100"/>
    </location>
</feature>
<gene>
    <name evidence="17" type="ORF">NHX12_029601</name>
</gene>
<evidence type="ECO:0000313" key="18">
    <source>
        <dbReference type="Proteomes" id="UP001148018"/>
    </source>
</evidence>
<evidence type="ECO:0000256" key="10">
    <source>
        <dbReference type="ARBA" id="ARBA00023257"/>
    </source>
</evidence>
<keyword evidence="18" id="KW-1185">Reference proteome</keyword>
<dbReference type="GO" id="GO:2001234">
    <property type="term" value="P:negative regulation of apoptotic signaling pathway"/>
    <property type="evidence" value="ECO:0007669"/>
    <property type="project" value="TreeGrafter"/>
</dbReference>
<keyword evidence="6 16" id="KW-1133">Transmembrane helix</keyword>
<evidence type="ECO:0000256" key="2">
    <source>
        <dbReference type="ARBA" id="ARBA00004651"/>
    </source>
</evidence>
<comment type="subunit">
    <text evidence="13">Interacts with FAS/TNFRSF6 and BAX.</text>
</comment>
<keyword evidence="4 16" id="KW-0812">Transmembrane</keyword>
<evidence type="ECO:0000256" key="12">
    <source>
        <dbReference type="ARBA" id="ARBA00038174"/>
    </source>
</evidence>
<evidence type="ECO:0000256" key="8">
    <source>
        <dbReference type="ARBA" id="ARBA00023136"/>
    </source>
</evidence>
<dbReference type="OrthoDB" id="7933078at2759"/>
<evidence type="ECO:0000313" key="17">
    <source>
        <dbReference type="EMBL" id="KAJ3601838.1"/>
    </source>
</evidence>
<feature type="transmembrane region" description="Helical" evidence="16">
    <location>
        <begin position="175"/>
        <end position="194"/>
    </location>
</feature>
<evidence type="ECO:0000256" key="14">
    <source>
        <dbReference type="ARBA" id="ARBA00040576"/>
    </source>
</evidence>
<dbReference type="GO" id="GO:0005783">
    <property type="term" value="C:endoplasmic reticulum"/>
    <property type="evidence" value="ECO:0007669"/>
    <property type="project" value="TreeGrafter"/>
</dbReference>
<comment type="caution">
    <text evidence="17">The sequence shown here is derived from an EMBL/GenBank/DDBJ whole genome shotgun (WGS) entry which is preliminary data.</text>
</comment>
<dbReference type="GO" id="GO:0045211">
    <property type="term" value="C:postsynaptic membrane"/>
    <property type="evidence" value="ECO:0007669"/>
    <property type="project" value="UniProtKB-SubCell"/>
</dbReference>
<dbReference type="Pfam" id="PF01027">
    <property type="entry name" value="Bax1-I"/>
    <property type="match status" value="1"/>
</dbReference>
<feature type="transmembrane region" description="Helical" evidence="16">
    <location>
        <begin position="112"/>
        <end position="135"/>
    </location>
</feature>
<feature type="transmembrane region" description="Helical" evidence="16">
    <location>
        <begin position="12"/>
        <end position="32"/>
    </location>
</feature>
<keyword evidence="3" id="KW-1003">Cell membrane</keyword>
<dbReference type="GO" id="GO:0005794">
    <property type="term" value="C:Golgi apparatus"/>
    <property type="evidence" value="ECO:0007669"/>
    <property type="project" value="TreeGrafter"/>
</dbReference>
<name>A0A9Q0E8L5_9TELE</name>
<dbReference type="PANTHER" id="PTHR23291:SF18">
    <property type="entry name" value="PROTEIN LIFEGUARD 2"/>
    <property type="match status" value="1"/>
</dbReference>
<keyword evidence="5" id="KW-0053">Apoptosis</keyword>
<evidence type="ECO:0000256" key="4">
    <source>
        <dbReference type="ARBA" id="ARBA00022692"/>
    </source>
</evidence>
<comment type="similarity">
    <text evidence="12">Belongs to the BI1 family. LFG subfamily.</text>
</comment>
<dbReference type="GO" id="GO:0045121">
    <property type="term" value="C:membrane raft"/>
    <property type="evidence" value="ECO:0007669"/>
    <property type="project" value="UniProtKB-SubCell"/>
</dbReference>
<protein>
    <recommendedName>
        <fullName evidence="14">Protein lifeguard 2</fullName>
    </recommendedName>
    <alternativeName>
        <fullName evidence="15">Fas apoptotic inhibitory molecule 2</fullName>
    </alternativeName>
</protein>
<organism evidence="17 18">
    <name type="scientific">Muraenolepis orangiensis</name>
    <name type="common">Patagonian moray cod</name>
    <dbReference type="NCBI Taxonomy" id="630683"/>
    <lineage>
        <taxon>Eukaryota</taxon>
        <taxon>Metazoa</taxon>
        <taxon>Chordata</taxon>
        <taxon>Craniata</taxon>
        <taxon>Vertebrata</taxon>
        <taxon>Euteleostomi</taxon>
        <taxon>Actinopterygii</taxon>
        <taxon>Neopterygii</taxon>
        <taxon>Teleostei</taxon>
        <taxon>Neoteleostei</taxon>
        <taxon>Acanthomorphata</taxon>
        <taxon>Zeiogadaria</taxon>
        <taxon>Gadariae</taxon>
        <taxon>Gadiformes</taxon>
        <taxon>Muraenolepidoidei</taxon>
        <taxon>Muraenolepididae</taxon>
        <taxon>Muraenolepis</taxon>
    </lineage>
</organism>
<sequence length="202" mass="22788">MQVQFSWDDKAVYAILLIQLLVTVAIVSLCTFSGPVQFYIHTHPGIYMGSYITFFATYIALTCCGDLRRQFPMNLILLSIFLLQHQVRALVCLSVTVFSFHSKFDFTSCQGVLCALCVVMVLCAITLSIVIPFGYVPWLHAIYAVIGAIVFTLFLAFDTQLLLGNKRYSMSPEEYVFATLNLYLDIVYLFSFMLQCMGGGRE</sequence>
<dbReference type="GO" id="GO:0006915">
    <property type="term" value="P:apoptotic process"/>
    <property type="evidence" value="ECO:0007669"/>
    <property type="project" value="UniProtKB-KW"/>
</dbReference>
<evidence type="ECO:0000256" key="5">
    <source>
        <dbReference type="ARBA" id="ARBA00022703"/>
    </source>
</evidence>
<feature type="transmembrane region" description="Helical" evidence="16">
    <location>
        <begin position="44"/>
        <end position="61"/>
    </location>
</feature>
<evidence type="ECO:0000256" key="15">
    <source>
        <dbReference type="ARBA" id="ARBA00042941"/>
    </source>
</evidence>
<keyword evidence="7" id="KW-0770">Synapse</keyword>
<keyword evidence="8 16" id="KW-0472">Membrane</keyword>
<dbReference type="InterPro" id="IPR006214">
    <property type="entry name" value="Bax_inhibitor_1-related"/>
</dbReference>
<evidence type="ECO:0000256" key="3">
    <source>
        <dbReference type="ARBA" id="ARBA00022475"/>
    </source>
</evidence>
<accession>A0A9Q0E8L5</accession>
<proteinExistence type="inferred from homology"/>
<dbReference type="AlphaFoldDB" id="A0A9Q0E8L5"/>
<evidence type="ECO:0000256" key="13">
    <source>
        <dbReference type="ARBA" id="ARBA00038784"/>
    </source>
</evidence>
<evidence type="ECO:0000256" key="7">
    <source>
        <dbReference type="ARBA" id="ARBA00023018"/>
    </source>
</evidence>
<reference evidence="17" key="1">
    <citation type="submission" date="2022-07" db="EMBL/GenBank/DDBJ databases">
        <title>Chromosome-level genome of Muraenolepis orangiensis.</title>
        <authorList>
            <person name="Kim J."/>
        </authorList>
    </citation>
    <scope>NUCLEOTIDE SEQUENCE</scope>
    <source>
        <strain evidence="17">KU_S4_2022</strain>
        <tissue evidence="17">Muscle</tissue>
    </source>
</reference>
<evidence type="ECO:0000256" key="9">
    <source>
        <dbReference type="ARBA" id="ARBA00023180"/>
    </source>
</evidence>
<evidence type="ECO:0000256" key="11">
    <source>
        <dbReference type="ARBA" id="ARBA00034100"/>
    </source>
</evidence>
<evidence type="ECO:0000256" key="1">
    <source>
        <dbReference type="ARBA" id="ARBA00004285"/>
    </source>
</evidence>
<evidence type="ECO:0000256" key="6">
    <source>
        <dbReference type="ARBA" id="ARBA00022989"/>
    </source>
</evidence>
<feature type="transmembrane region" description="Helical" evidence="16">
    <location>
        <begin position="141"/>
        <end position="163"/>
    </location>
</feature>
<dbReference type="Proteomes" id="UP001148018">
    <property type="component" value="Unassembled WGS sequence"/>
</dbReference>
<evidence type="ECO:0000256" key="16">
    <source>
        <dbReference type="RuleBase" id="RU004379"/>
    </source>
</evidence>
<comment type="subcellular location">
    <subcellularLocation>
        <location evidence="2">Cell membrane</location>
        <topology evidence="2">Multi-pass membrane protein</topology>
    </subcellularLocation>
    <subcellularLocation>
        <location evidence="1">Membrane raft</location>
    </subcellularLocation>
    <subcellularLocation>
        <location evidence="11">Postsynaptic cell membrane</location>
    </subcellularLocation>
</comment>